<protein>
    <submittedName>
        <fullName evidence="3">ADP-ribose pyrophosphatase YjhB (NUDIX family)</fullName>
    </submittedName>
</protein>
<gene>
    <name evidence="3" type="ORF">F4554_005434</name>
</gene>
<accession>A0A852ZVR8</accession>
<comment type="caution">
    <text evidence="3">The sequence shown here is derived from an EMBL/GenBank/DDBJ whole genome shotgun (WGS) entry which is preliminary data.</text>
</comment>
<reference evidence="3 4" key="1">
    <citation type="submission" date="2020-07" db="EMBL/GenBank/DDBJ databases">
        <title>Sequencing the genomes of 1000 actinobacteria strains.</title>
        <authorList>
            <person name="Klenk H.-P."/>
        </authorList>
    </citation>
    <scope>NUCLEOTIDE SEQUENCE [LARGE SCALE GENOMIC DNA]</scope>
    <source>
        <strain evidence="3 4">DSM 18448</strain>
    </source>
</reference>
<dbReference type="EMBL" id="JACBZH010000001">
    <property type="protein sequence ID" value="NYH92796.1"/>
    <property type="molecule type" value="Genomic_DNA"/>
</dbReference>
<evidence type="ECO:0000259" key="2">
    <source>
        <dbReference type="Pfam" id="PF00293"/>
    </source>
</evidence>
<dbReference type="AlphaFoldDB" id="A0A852ZVR8"/>
<organism evidence="3 4">
    <name type="scientific">Actinopolymorpha rutila</name>
    <dbReference type="NCBI Taxonomy" id="446787"/>
    <lineage>
        <taxon>Bacteria</taxon>
        <taxon>Bacillati</taxon>
        <taxon>Actinomycetota</taxon>
        <taxon>Actinomycetes</taxon>
        <taxon>Propionibacteriales</taxon>
        <taxon>Actinopolymorphaceae</taxon>
        <taxon>Actinopolymorpha</taxon>
    </lineage>
</organism>
<sequence length="109" mass="11649">MLRELAEETGLKGVVRRLIGVHSNVYGSAEDSIHGVRLLYQVTANDAAARPERDDTTDDARWFTRDAADALDLSEHARYGVGLLAGRTGSSGGTGATQVGVDRPARRPS</sequence>
<dbReference type="Pfam" id="PF00293">
    <property type="entry name" value="NUDIX"/>
    <property type="match status" value="1"/>
</dbReference>
<feature type="region of interest" description="Disordered" evidence="1">
    <location>
        <begin position="84"/>
        <end position="109"/>
    </location>
</feature>
<name>A0A852ZVR8_9ACTN</name>
<dbReference type="Proteomes" id="UP000579605">
    <property type="component" value="Unassembled WGS sequence"/>
</dbReference>
<feature type="domain" description="Nudix hydrolase" evidence="2">
    <location>
        <begin position="2"/>
        <end position="74"/>
    </location>
</feature>
<keyword evidence="4" id="KW-1185">Reference proteome</keyword>
<evidence type="ECO:0000313" key="3">
    <source>
        <dbReference type="EMBL" id="NYH92796.1"/>
    </source>
</evidence>
<dbReference type="SUPFAM" id="SSF55811">
    <property type="entry name" value="Nudix"/>
    <property type="match status" value="1"/>
</dbReference>
<proteinExistence type="predicted"/>
<evidence type="ECO:0000313" key="4">
    <source>
        <dbReference type="Proteomes" id="UP000579605"/>
    </source>
</evidence>
<dbReference type="InterPro" id="IPR015797">
    <property type="entry name" value="NUDIX_hydrolase-like_dom_sf"/>
</dbReference>
<dbReference type="Gene3D" id="3.90.79.10">
    <property type="entry name" value="Nucleoside Triphosphate Pyrophosphohydrolase"/>
    <property type="match status" value="1"/>
</dbReference>
<dbReference type="CDD" id="cd02883">
    <property type="entry name" value="NUDIX_Hydrolase"/>
    <property type="match status" value="1"/>
</dbReference>
<evidence type="ECO:0000256" key="1">
    <source>
        <dbReference type="SAM" id="MobiDB-lite"/>
    </source>
</evidence>
<dbReference type="InterPro" id="IPR000086">
    <property type="entry name" value="NUDIX_hydrolase_dom"/>
</dbReference>